<proteinExistence type="predicted"/>
<reference evidence="1 2" key="1">
    <citation type="submission" date="2019-08" db="EMBL/GenBank/DDBJ databases">
        <authorList>
            <person name="Herpell B J."/>
        </authorList>
    </citation>
    <scope>NUCLEOTIDE SEQUENCE [LARGE SCALE GENOMIC DNA]</scope>
    <source>
        <strain evidence="2">Msb3</strain>
    </source>
</reference>
<organism evidence="1 2">
    <name type="scientific">Paraburkholderia dioscoreae</name>
    <dbReference type="NCBI Taxonomy" id="2604047"/>
    <lineage>
        <taxon>Bacteria</taxon>
        <taxon>Pseudomonadati</taxon>
        <taxon>Pseudomonadota</taxon>
        <taxon>Betaproteobacteria</taxon>
        <taxon>Burkholderiales</taxon>
        <taxon>Burkholderiaceae</taxon>
        <taxon>Paraburkholderia</taxon>
    </lineage>
</organism>
<accession>A0A5Q4YUQ3</accession>
<dbReference type="AlphaFoldDB" id="A0A5Q4YUQ3"/>
<keyword evidence="2" id="KW-1185">Reference proteome</keyword>
<gene>
    <name evidence="1" type="ORF">PDMSB3_0988</name>
</gene>
<evidence type="ECO:0000313" key="2">
    <source>
        <dbReference type="Proteomes" id="UP000325811"/>
    </source>
</evidence>
<sequence>MVGQTTVVGRLRRFWDRPISDTGEALVSDVQKAVKLKLRICHSTPKGERVALLHRCMKVAKGQLADLASTLALTSLLHNTGLQKYKKNLRGG</sequence>
<dbReference type="Proteomes" id="UP000325811">
    <property type="component" value="Chromosome I"/>
</dbReference>
<protein>
    <submittedName>
        <fullName evidence="1">Uncharacterized protein</fullName>
    </submittedName>
</protein>
<dbReference type="EMBL" id="LR699553">
    <property type="protein sequence ID" value="VVD27450.1"/>
    <property type="molecule type" value="Genomic_DNA"/>
</dbReference>
<name>A0A5Q4YUQ3_9BURK</name>
<dbReference type="KEGG" id="pdio:PDMSB3_0988"/>
<evidence type="ECO:0000313" key="1">
    <source>
        <dbReference type="EMBL" id="VVD27450.1"/>
    </source>
</evidence>